<sequence>MTLQDFKNTLGDSAPKPELSILLQSLWFDANNDWRTAHDLVDSLGGKDAAHVHAYLHRVEGDLFNARYWYGQAQEPVCTSDLSEEWESLVNKFIK</sequence>
<evidence type="ECO:0000313" key="2">
    <source>
        <dbReference type="Proteomes" id="UP000616201"/>
    </source>
</evidence>
<organism evidence="1 2">
    <name type="scientific">Sphingobacterium hungaricum</name>
    <dbReference type="NCBI Taxonomy" id="2082723"/>
    <lineage>
        <taxon>Bacteria</taxon>
        <taxon>Pseudomonadati</taxon>
        <taxon>Bacteroidota</taxon>
        <taxon>Sphingobacteriia</taxon>
        <taxon>Sphingobacteriales</taxon>
        <taxon>Sphingobacteriaceae</taxon>
        <taxon>Sphingobacterium</taxon>
    </lineage>
</organism>
<reference evidence="1" key="1">
    <citation type="submission" date="2018-02" db="EMBL/GenBank/DDBJ databases">
        <authorList>
            <person name="Vasarhelyi B.M."/>
            <person name="Deshmukh S."/>
            <person name="Balint B."/>
            <person name="Kukolya J."/>
        </authorList>
    </citation>
    <scope>NUCLEOTIDE SEQUENCE</scope>
    <source>
        <strain evidence="1">KB22</strain>
    </source>
</reference>
<evidence type="ECO:0000313" key="1">
    <source>
        <dbReference type="EMBL" id="MBE8714747.1"/>
    </source>
</evidence>
<dbReference type="AlphaFoldDB" id="A0A928YRK4"/>
<comment type="caution">
    <text evidence="1">The sequence shown here is derived from an EMBL/GenBank/DDBJ whole genome shotgun (WGS) entry which is preliminary data.</text>
</comment>
<dbReference type="RefSeq" id="WP_196936006.1">
    <property type="nucleotide sequence ID" value="NZ_MU158698.1"/>
</dbReference>
<dbReference type="Proteomes" id="UP000616201">
    <property type="component" value="Unassembled WGS sequence"/>
</dbReference>
<dbReference type="EMBL" id="PRDK01000007">
    <property type="protein sequence ID" value="MBE8714747.1"/>
    <property type="molecule type" value="Genomic_DNA"/>
</dbReference>
<proteinExistence type="predicted"/>
<gene>
    <name evidence="1" type="ORF">C4F49_13755</name>
</gene>
<accession>A0A928YRK4</accession>
<name>A0A928YRK4_9SPHI</name>
<protein>
    <submittedName>
        <fullName evidence="1">Uncharacterized protein</fullName>
    </submittedName>
</protein>
<keyword evidence="2" id="KW-1185">Reference proteome</keyword>